<evidence type="ECO:0000256" key="15">
    <source>
        <dbReference type="ARBA" id="ARBA00023136"/>
    </source>
</evidence>
<dbReference type="Proteomes" id="UP001348149">
    <property type="component" value="Unassembled WGS sequence"/>
</dbReference>
<dbReference type="InterPro" id="IPR000374">
    <property type="entry name" value="PC_trans"/>
</dbReference>
<dbReference type="RefSeq" id="WP_326296181.1">
    <property type="nucleotide sequence ID" value="NZ_JAYLLH010000004.1"/>
</dbReference>
<keyword evidence="9" id="KW-0444">Lipid biosynthesis</keyword>
<comment type="pathway">
    <text evidence="3 18">Phospholipid metabolism; CDP-diacylglycerol biosynthesis; CDP-diacylglycerol from sn-glycerol 3-phosphate: step 3/3.</text>
</comment>
<evidence type="ECO:0000256" key="18">
    <source>
        <dbReference type="RuleBase" id="RU003938"/>
    </source>
</evidence>
<dbReference type="EC" id="2.7.7.41" evidence="6 18"/>
<comment type="catalytic activity">
    <reaction evidence="1 18">
        <text>a 1,2-diacyl-sn-glycero-3-phosphate + CTP + H(+) = a CDP-1,2-diacyl-sn-glycerol + diphosphate</text>
        <dbReference type="Rhea" id="RHEA:16229"/>
        <dbReference type="ChEBI" id="CHEBI:15378"/>
        <dbReference type="ChEBI" id="CHEBI:33019"/>
        <dbReference type="ChEBI" id="CHEBI:37563"/>
        <dbReference type="ChEBI" id="CHEBI:58332"/>
        <dbReference type="ChEBI" id="CHEBI:58608"/>
        <dbReference type="EC" id="2.7.7.41"/>
    </reaction>
</comment>
<feature type="transmembrane region" description="Helical" evidence="19">
    <location>
        <begin position="237"/>
        <end position="255"/>
    </location>
</feature>
<evidence type="ECO:0000256" key="9">
    <source>
        <dbReference type="ARBA" id="ARBA00022516"/>
    </source>
</evidence>
<evidence type="ECO:0000256" key="11">
    <source>
        <dbReference type="ARBA" id="ARBA00022692"/>
    </source>
</evidence>
<sequence length="260" mass="26470">MSAGRWGDLRARVLSGIAIAVVGLGEIWLGGVAFHLLIVACAGLMIWELMRMTAPGNPAVAVGLGAMGAGALAGAPYLGLWMNAGVALVLGLVAALAASRLKPATAAYAVAVVLASVFLLMLRAVDLNLTLWLVLVVVMSDIMGYFAGRILGGPKFWPAISPKKTWSGTLAGWIGAAVVGLMLIPGGALTVILVSVGMSFAGQLGDIAESAIKRKTGVKDSSNLIPGHGGVLDRFDALIGASLVLGVAVFVFGLVETAIQ</sequence>
<comment type="pathway">
    <text evidence="4">Lipid metabolism.</text>
</comment>
<keyword evidence="8" id="KW-1003">Cell membrane</keyword>
<evidence type="ECO:0000256" key="5">
    <source>
        <dbReference type="ARBA" id="ARBA00010185"/>
    </source>
</evidence>
<proteinExistence type="inferred from homology"/>
<protein>
    <recommendedName>
        <fullName evidence="7 18">Phosphatidate cytidylyltransferase</fullName>
        <ecNumber evidence="6 18">2.7.7.41</ecNumber>
    </recommendedName>
</protein>
<evidence type="ECO:0000256" key="14">
    <source>
        <dbReference type="ARBA" id="ARBA00023098"/>
    </source>
</evidence>
<evidence type="ECO:0000256" key="16">
    <source>
        <dbReference type="ARBA" id="ARBA00023209"/>
    </source>
</evidence>
<comment type="caution">
    <text evidence="20">The sequence shown here is derived from an EMBL/GenBank/DDBJ whole genome shotgun (WGS) entry which is preliminary data.</text>
</comment>
<evidence type="ECO:0000256" key="8">
    <source>
        <dbReference type="ARBA" id="ARBA00022475"/>
    </source>
</evidence>
<evidence type="ECO:0000256" key="1">
    <source>
        <dbReference type="ARBA" id="ARBA00001698"/>
    </source>
</evidence>
<evidence type="ECO:0000256" key="17">
    <source>
        <dbReference type="ARBA" id="ARBA00023264"/>
    </source>
</evidence>
<evidence type="ECO:0000256" key="13">
    <source>
        <dbReference type="ARBA" id="ARBA00022989"/>
    </source>
</evidence>
<feature type="transmembrane region" description="Helical" evidence="19">
    <location>
        <begin position="173"/>
        <end position="196"/>
    </location>
</feature>
<evidence type="ECO:0000313" key="20">
    <source>
        <dbReference type="EMBL" id="MEC3860558.1"/>
    </source>
</evidence>
<keyword evidence="12 18" id="KW-0548">Nucleotidyltransferase</keyword>
<accession>A0ABU6HGH1</accession>
<dbReference type="PANTHER" id="PTHR46382:SF1">
    <property type="entry name" value="PHOSPHATIDATE CYTIDYLYLTRANSFERASE"/>
    <property type="match status" value="1"/>
</dbReference>
<feature type="transmembrane region" description="Helical" evidence="19">
    <location>
        <begin position="131"/>
        <end position="152"/>
    </location>
</feature>
<keyword evidence="16" id="KW-0594">Phospholipid biosynthesis</keyword>
<dbReference type="EMBL" id="JAYLLH010000004">
    <property type="protein sequence ID" value="MEC3860558.1"/>
    <property type="molecule type" value="Genomic_DNA"/>
</dbReference>
<evidence type="ECO:0000256" key="4">
    <source>
        <dbReference type="ARBA" id="ARBA00005189"/>
    </source>
</evidence>
<name>A0ABU6HGH1_9RHOB</name>
<comment type="subcellular location">
    <subcellularLocation>
        <location evidence="2">Cell membrane</location>
        <topology evidence="2">Multi-pass membrane protein</topology>
    </subcellularLocation>
</comment>
<gene>
    <name evidence="20" type="ORF">VK792_04625</name>
</gene>
<organism evidence="20 21">
    <name type="scientific">Mesobacterium hydrothermale</name>
    <dbReference type="NCBI Taxonomy" id="3111907"/>
    <lineage>
        <taxon>Bacteria</taxon>
        <taxon>Pseudomonadati</taxon>
        <taxon>Pseudomonadota</taxon>
        <taxon>Alphaproteobacteria</taxon>
        <taxon>Rhodobacterales</taxon>
        <taxon>Roseobacteraceae</taxon>
        <taxon>Mesobacterium</taxon>
    </lineage>
</organism>
<keyword evidence="21" id="KW-1185">Reference proteome</keyword>
<dbReference type="PROSITE" id="PS01315">
    <property type="entry name" value="CDS"/>
    <property type="match status" value="1"/>
</dbReference>
<keyword evidence="15 19" id="KW-0472">Membrane</keyword>
<evidence type="ECO:0000256" key="7">
    <source>
        <dbReference type="ARBA" id="ARBA00019373"/>
    </source>
</evidence>
<dbReference type="GO" id="GO:0004605">
    <property type="term" value="F:phosphatidate cytidylyltransferase activity"/>
    <property type="evidence" value="ECO:0007669"/>
    <property type="project" value="UniProtKB-EC"/>
</dbReference>
<evidence type="ECO:0000313" key="21">
    <source>
        <dbReference type="Proteomes" id="UP001348149"/>
    </source>
</evidence>
<keyword evidence="14" id="KW-0443">Lipid metabolism</keyword>
<dbReference type="Pfam" id="PF01148">
    <property type="entry name" value="CTP_transf_1"/>
    <property type="match status" value="1"/>
</dbReference>
<feature type="transmembrane region" description="Helical" evidence="19">
    <location>
        <begin position="27"/>
        <end position="47"/>
    </location>
</feature>
<keyword evidence="13 19" id="KW-1133">Transmembrane helix</keyword>
<evidence type="ECO:0000256" key="19">
    <source>
        <dbReference type="SAM" id="Phobius"/>
    </source>
</evidence>
<evidence type="ECO:0000256" key="2">
    <source>
        <dbReference type="ARBA" id="ARBA00004651"/>
    </source>
</evidence>
<comment type="similarity">
    <text evidence="5 18">Belongs to the CDS family.</text>
</comment>
<feature type="transmembrane region" description="Helical" evidence="19">
    <location>
        <begin position="106"/>
        <end position="125"/>
    </location>
</feature>
<evidence type="ECO:0000256" key="12">
    <source>
        <dbReference type="ARBA" id="ARBA00022695"/>
    </source>
</evidence>
<keyword evidence="11 18" id="KW-0812">Transmembrane</keyword>
<evidence type="ECO:0000256" key="6">
    <source>
        <dbReference type="ARBA" id="ARBA00012487"/>
    </source>
</evidence>
<evidence type="ECO:0000256" key="10">
    <source>
        <dbReference type="ARBA" id="ARBA00022679"/>
    </source>
</evidence>
<reference evidence="20 21" key="1">
    <citation type="submission" date="2024-01" db="EMBL/GenBank/DDBJ databases">
        <title>Mesobacterium rodlantinim sp. nov., isolated from shallow sea hydrothermal systems off Kueishantao Island.</title>
        <authorList>
            <person name="Su Z."/>
            <person name="Tang K."/>
        </authorList>
    </citation>
    <scope>NUCLEOTIDE SEQUENCE [LARGE SCALE GENOMIC DNA]</scope>
    <source>
        <strain evidence="20 21">TK19101</strain>
    </source>
</reference>
<evidence type="ECO:0000256" key="3">
    <source>
        <dbReference type="ARBA" id="ARBA00005119"/>
    </source>
</evidence>
<dbReference type="PANTHER" id="PTHR46382">
    <property type="entry name" value="PHOSPHATIDATE CYTIDYLYLTRANSFERASE"/>
    <property type="match status" value="1"/>
</dbReference>
<feature type="transmembrane region" description="Helical" evidence="19">
    <location>
        <begin position="81"/>
        <end position="99"/>
    </location>
</feature>
<keyword evidence="10 18" id="KW-0808">Transferase</keyword>
<keyword evidence="17" id="KW-1208">Phospholipid metabolism</keyword>